<dbReference type="InterPro" id="IPR022923">
    <property type="entry name" value="TRM1_arc_bac"/>
</dbReference>
<dbReference type="InterPro" id="IPR029063">
    <property type="entry name" value="SAM-dependent_MTases_sf"/>
</dbReference>
<feature type="binding site" evidence="10">
    <location>
        <position position="277"/>
    </location>
    <ligand>
        <name>Zn(2+)</name>
        <dbReference type="ChEBI" id="CHEBI:29105"/>
    </ligand>
</feature>
<keyword evidence="5 10" id="KW-0819">tRNA processing</keyword>
<name>H2C8G5_9CREN</name>
<dbReference type="PANTHER" id="PTHR10631:SF3">
    <property type="entry name" value="TRNA (GUANINE(26)-N(2))-DIMETHYLTRANSFERASE"/>
    <property type="match status" value="1"/>
</dbReference>
<evidence type="ECO:0000256" key="5">
    <source>
        <dbReference type="ARBA" id="ARBA00022694"/>
    </source>
</evidence>
<accession>H2C8G5</accession>
<feature type="binding site" evidence="10">
    <location>
        <position position="129"/>
    </location>
    <ligand>
        <name>S-adenosyl-L-methionine</name>
        <dbReference type="ChEBI" id="CHEBI:59789"/>
    </ligand>
</feature>
<dbReference type="EMBL" id="JH597770">
    <property type="protein sequence ID" value="EHP68441.1"/>
    <property type="molecule type" value="Genomic_DNA"/>
</dbReference>
<evidence type="ECO:0000256" key="1">
    <source>
        <dbReference type="ARBA" id="ARBA00022555"/>
    </source>
</evidence>
<dbReference type="SUPFAM" id="SSF53335">
    <property type="entry name" value="S-adenosyl-L-methionine-dependent methyltransferases"/>
    <property type="match status" value="1"/>
</dbReference>
<evidence type="ECO:0000256" key="2">
    <source>
        <dbReference type="ARBA" id="ARBA00022603"/>
    </source>
</evidence>
<dbReference type="Pfam" id="PF02005">
    <property type="entry name" value="TRM"/>
    <property type="match status" value="1"/>
</dbReference>
<dbReference type="EC" id="2.1.1.216" evidence="9 10"/>
<feature type="binding site" evidence="10">
    <location>
        <position position="84"/>
    </location>
    <ligand>
        <name>S-adenosyl-L-methionine</name>
        <dbReference type="ChEBI" id="CHEBI:59789"/>
    </ligand>
</feature>
<feature type="binding site" evidence="10">
    <location>
        <position position="130"/>
    </location>
    <ligand>
        <name>S-adenosyl-L-methionine</name>
        <dbReference type="ChEBI" id="CHEBI:59789"/>
    </ligand>
</feature>
<keyword evidence="13" id="KW-1185">Reference proteome</keyword>
<comment type="function">
    <text evidence="10">Dimethylates a single guanine residue at position 26 of a number of tRNAs using S-adenosyl-L-methionine as donor of the methyl groups.</text>
</comment>
<feature type="binding site" evidence="10">
    <location>
        <position position="102"/>
    </location>
    <ligand>
        <name>S-adenosyl-L-methionine</name>
        <dbReference type="ChEBI" id="CHEBI:59789"/>
    </ligand>
</feature>
<dbReference type="InterPro" id="IPR042296">
    <property type="entry name" value="tRNA_met_Trm1_C"/>
</dbReference>
<keyword evidence="6 10" id="KW-0479">Metal-binding</keyword>
<evidence type="ECO:0000256" key="6">
    <source>
        <dbReference type="ARBA" id="ARBA00022723"/>
    </source>
</evidence>
<keyword evidence="1 10" id="KW-0820">tRNA-binding</keyword>
<feature type="binding site" evidence="10">
    <location>
        <position position="280"/>
    </location>
    <ligand>
        <name>Zn(2+)</name>
        <dbReference type="ChEBI" id="CHEBI:29105"/>
    </ligand>
</feature>
<feature type="binding site" evidence="10">
    <location>
        <position position="59"/>
    </location>
    <ligand>
        <name>S-adenosyl-L-methionine</name>
        <dbReference type="ChEBI" id="CHEBI:59789"/>
    </ligand>
</feature>
<keyword evidence="3 10" id="KW-0808">Transferase</keyword>
<evidence type="ECO:0000256" key="9">
    <source>
        <dbReference type="ARBA" id="ARBA00039099"/>
    </source>
</evidence>
<dbReference type="GO" id="GO:0160104">
    <property type="term" value="F:tRNA (guanine(26)-N2)-dimethyltransferase activity"/>
    <property type="evidence" value="ECO:0007669"/>
    <property type="project" value="UniProtKB-UniRule"/>
</dbReference>
<evidence type="ECO:0000256" key="10">
    <source>
        <dbReference type="HAMAP-Rule" id="MF_00290"/>
    </source>
</evidence>
<keyword evidence="7 10" id="KW-0862">Zinc</keyword>
<proteinExistence type="inferred from homology"/>
<dbReference type="Gene3D" id="3.30.56.70">
    <property type="entry name" value="N2,N2-dimethylguanosine tRNA methyltransferase, C-terminal domain"/>
    <property type="match status" value="1"/>
</dbReference>
<keyword evidence="4 10" id="KW-0949">S-adenosyl-L-methionine</keyword>
<evidence type="ECO:0000313" key="12">
    <source>
        <dbReference type="EMBL" id="EHP68441.1"/>
    </source>
</evidence>
<dbReference type="GO" id="GO:0046872">
    <property type="term" value="F:metal ion binding"/>
    <property type="evidence" value="ECO:0007669"/>
    <property type="project" value="UniProtKB-KW"/>
</dbReference>
<dbReference type="GO" id="GO:0002940">
    <property type="term" value="P:tRNA N2-guanine methylation"/>
    <property type="evidence" value="ECO:0007669"/>
    <property type="project" value="TreeGrafter"/>
</dbReference>
<dbReference type="HOGENOM" id="CLU_010862_5_1_2"/>
<evidence type="ECO:0000256" key="8">
    <source>
        <dbReference type="ARBA" id="ARBA00022884"/>
    </source>
</evidence>
<evidence type="ECO:0000256" key="3">
    <source>
        <dbReference type="ARBA" id="ARBA00022679"/>
    </source>
</evidence>
<dbReference type="GO" id="GO:0000049">
    <property type="term" value="F:tRNA binding"/>
    <property type="evidence" value="ECO:0007669"/>
    <property type="project" value="UniProtKB-UniRule"/>
</dbReference>
<dbReference type="eggNOG" id="arCOG01219">
    <property type="taxonomic scope" value="Archaea"/>
</dbReference>
<protein>
    <recommendedName>
        <fullName evidence="9 10">tRNA (guanine(26)-N(2))-dimethyltransferase</fullName>
        <ecNumber evidence="9 10">2.1.1.216</ecNumber>
    </recommendedName>
    <alternativeName>
        <fullName evidence="10">tRNA 2,2-dimethylguanosine-26 methyltransferase</fullName>
    </alternativeName>
    <alternativeName>
        <fullName evidence="10">tRNA(guanine-26,N(2)-N(2)) methyltransferase</fullName>
    </alternativeName>
    <alternativeName>
        <fullName evidence="10">tRNA(m(2,2)G26)dimethyltransferase</fullName>
    </alternativeName>
</protein>
<reference evidence="12 13" key="1">
    <citation type="submission" date="2012-01" db="EMBL/GenBank/DDBJ databases">
        <title>Improved High-Quality Draft sequence of Metallosphaera yellowstonensis MK1.</title>
        <authorList>
            <consortium name="US DOE Joint Genome Institute"/>
            <person name="Lucas S."/>
            <person name="Han J."/>
            <person name="Cheng J.-F."/>
            <person name="Goodwin L."/>
            <person name="Pitluck S."/>
            <person name="Peters L."/>
            <person name="Teshima H."/>
            <person name="Detter J.C."/>
            <person name="Han C."/>
            <person name="Tapia R."/>
            <person name="Land M."/>
            <person name="Hauser L."/>
            <person name="Kyrpides N."/>
            <person name="Kozubal M."/>
            <person name="Macur R.E."/>
            <person name="Jay Z."/>
            <person name="Inskeep W."/>
            <person name="Woyke T."/>
        </authorList>
    </citation>
    <scope>NUCLEOTIDE SEQUENCE [LARGE SCALE GENOMIC DNA]</scope>
    <source>
        <strain evidence="12 13">MK1</strain>
    </source>
</reference>
<evidence type="ECO:0000313" key="13">
    <source>
        <dbReference type="Proteomes" id="UP000003980"/>
    </source>
</evidence>
<evidence type="ECO:0000256" key="7">
    <source>
        <dbReference type="ARBA" id="ARBA00022833"/>
    </source>
</evidence>
<sequence length="390" mass="43511">MGLISSLRMTLIALGTKLYEVVEGKAKILAPDPSAYSREGKYDPSWAPVFYNPKMTFNRDASVIAVSLLSPKSILDSMSATGIRGIRYNLESVSPDETIFNDKNPAAITLLRINVERNGLKNYKITQLDANVAMHQFKVDFTDVDPFGSPSPFTLGAVASTRRGGVIALTATDLAPLEGSSRASCFRKYGVRTSKLSYSKEAGLRILLGKVVRDAALFERGVVPLFSFYKEYYYRLFVKLEPGAKRADKSLQELGTMYECTKCGYIFLDTDPCIRSCPLCGGSLLSSGPAWTGSINDEVFLDKMRSVLEKFSYLKSYSELSYLLNLLKNENKYKLYYNLSVIASKLRTNMRPIHKVLECLGDASRTHFNNVGIKTSREFKEVVECLKSSY</sequence>
<dbReference type="InterPro" id="IPR002905">
    <property type="entry name" value="Trm1"/>
</dbReference>
<organism evidence="12 13">
    <name type="scientific">Metallosphaera yellowstonensis MK1</name>
    <dbReference type="NCBI Taxonomy" id="671065"/>
    <lineage>
        <taxon>Archaea</taxon>
        <taxon>Thermoproteota</taxon>
        <taxon>Thermoprotei</taxon>
        <taxon>Sulfolobales</taxon>
        <taxon>Sulfolobaceae</taxon>
        <taxon>Metallosphaera</taxon>
    </lineage>
</organism>
<feature type="binding site" evidence="10">
    <location>
        <position position="260"/>
    </location>
    <ligand>
        <name>Zn(2+)</name>
        <dbReference type="ChEBI" id="CHEBI:29105"/>
    </ligand>
</feature>
<keyword evidence="8 10" id="KW-0694">RNA-binding</keyword>
<dbReference type="STRING" id="671065.MetMK1DRAFT_00028750"/>
<feature type="binding site" evidence="10">
    <location>
        <position position="263"/>
    </location>
    <ligand>
        <name>Zn(2+)</name>
        <dbReference type="ChEBI" id="CHEBI:29105"/>
    </ligand>
</feature>
<comment type="catalytic activity">
    <reaction evidence="10">
        <text>guanosine(26) in tRNA + 2 S-adenosyl-L-methionine = N(2)-dimethylguanosine(26) in tRNA + 2 S-adenosyl-L-homocysteine + 2 H(+)</text>
        <dbReference type="Rhea" id="RHEA:43140"/>
        <dbReference type="Rhea" id="RHEA-COMP:10359"/>
        <dbReference type="Rhea" id="RHEA-COMP:10360"/>
        <dbReference type="ChEBI" id="CHEBI:15378"/>
        <dbReference type="ChEBI" id="CHEBI:57856"/>
        <dbReference type="ChEBI" id="CHEBI:59789"/>
        <dbReference type="ChEBI" id="CHEBI:74269"/>
        <dbReference type="ChEBI" id="CHEBI:74513"/>
        <dbReference type="EC" id="2.1.1.216"/>
    </reaction>
</comment>
<keyword evidence="2 10" id="KW-0489">Methyltransferase</keyword>
<gene>
    <name evidence="10" type="primary">trm1</name>
    <name evidence="12" type="ORF">MetMK1DRAFT_00028750</name>
</gene>
<dbReference type="Proteomes" id="UP000003980">
    <property type="component" value="Unassembled WGS sequence"/>
</dbReference>
<dbReference type="Gene3D" id="3.40.50.150">
    <property type="entry name" value="Vaccinia Virus protein VP39"/>
    <property type="match status" value="1"/>
</dbReference>
<dbReference type="PROSITE" id="PS51626">
    <property type="entry name" value="SAM_MT_TRM1"/>
    <property type="match status" value="1"/>
</dbReference>
<evidence type="ECO:0000256" key="4">
    <source>
        <dbReference type="ARBA" id="ARBA00022691"/>
    </source>
</evidence>
<evidence type="ECO:0000256" key="11">
    <source>
        <dbReference type="PROSITE-ProRule" id="PRU00958"/>
    </source>
</evidence>
<dbReference type="PANTHER" id="PTHR10631">
    <property type="entry name" value="N 2 ,N 2 -DIMETHYLGUANOSINE TRNA METHYLTRANSFERASE"/>
    <property type="match status" value="1"/>
</dbReference>
<comment type="similarity">
    <text evidence="10 11">Belongs to the class I-like SAM-binding methyltransferase superfamily. Trm1 family.</text>
</comment>
<dbReference type="FunFam" id="3.40.50.150:FF:000272">
    <property type="entry name" value="tRNA (guanine(26)-N(2))-dimethyltransferase"/>
    <property type="match status" value="1"/>
</dbReference>
<dbReference type="HAMAP" id="MF_00290">
    <property type="entry name" value="tRNA_dimethyltr_TRM1"/>
    <property type="match status" value="1"/>
</dbReference>
<dbReference type="AlphaFoldDB" id="H2C8G5"/>